<feature type="transmembrane region" description="Helical" evidence="13">
    <location>
        <begin position="1395"/>
        <end position="1419"/>
    </location>
</feature>
<feature type="domain" description="Cadherin" evidence="14">
    <location>
        <begin position="1006"/>
        <end position="1113"/>
    </location>
</feature>
<keyword evidence="9 13" id="KW-1133">Transmembrane helix</keyword>
<feature type="domain" description="Cadherin" evidence="14">
    <location>
        <begin position="134"/>
        <end position="242"/>
    </location>
</feature>
<feature type="domain" description="Cadherin" evidence="14">
    <location>
        <begin position="34"/>
        <end position="133"/>
    </location>
</feature>
<dbReference type="FunFam" id="2.60.40.60:FF:000004">
    <property type="entry name" value="Protocadherin 1 gamma 2"/>
    <property type="match status" value="3"/>
</dbReference>
<dbReference type="OMA" id="SPCCCCW"/>
<evidence type="ECO:0000256" key="4">
    <source>
        <dbReference type="ARBA" id="ARBA00022692"/>
    </source>
</evidence>
<dbReference type="PANTHER" id="PTHR24028:SF349">
    <property type="entry name" value="PROTOCADHERIN GAMMA-C5"/>
    <property type="match status" value="1"/>
</dbReference>
<dbReference type="GO" id="GO:0007156">
    <property type="term" value="P:homophilic cell adhesion via plasma membrane adhesion molecules"/>
    <property type="evidence" value="ECO:0007669"/>
    <property type="project" value="InterPro"/>
</dbReference>
<evidence type="ECO:0000256" key="9">
    <source>
        <dbReference type="ARBA" id="ARBA00022989"/>
    </source>
</evidence>
<dbReference type="SMART" id="SM00112">
    <property type="entry name" value="CA"/>
    <property type="match status" value="16"/>
</dbReference>
<accession>H3AE50</accession>
<evidence type="ECO:0000256" key="12">
    <source>
        <dbReference type="PROSITE-ProRule" id="PRU00043"/>
    </source>
</evidence>
<feature type="domain" description="Cadherin" evidence="14">
    <location>
        <begin position="1924"/>
        <end position="2033"/>
    </location>
</feature>
<dbReference type="eggNOG" id="KOG3594">
    <property type="taxonomic scope" value="Eukaryota"/>
</dbReference>
<sequence length="2184" mass="241934">MEYVKRRQALARRLQCVIFLSHILDLVLGQIRYSIPEEQQEGAFVGNVLKDLKLDLEKNSARKLQILSEENQRYFEVNLNSGALTLKERLDREQLCGLSSICLMQLKIIIQDPLQMYPVDVEIRDINDNPPTFLKEELLLEIWESMVPGERFRLDSALDPDVGTNSVNIYRLSPSDYFVLNVKNRTDGSKLPELVLKQSLDREQQARHDLVLTAFDGGTPTRSGIVQIVVTVLDINDNFPVFDQSVYRVSLLENSTINTPVIKLNATDLDQGLNGEITYSFGNHNAEDVLKLFSVDSITGEIKIKGKLDFEKQSDYEVDVQAKDRGSPTMERHCSIKIEILDVNDNAPEILFTSLSNSIKEDAPVGTVVAIINIKDKDSGENEQVLLHITHGLPLNIEDVNDNSPRFAKPSYEVFLKENNSPGDSLCSVSAVDPDVGKNSLTSYAILNSEINGMPVSSYLFINSNTGNIRTARSFDYEKTKHFQIQLQVKDSGSPPLSSVAIIRIFVIDQNDNSPLIVYPIIRKGSVVHETVSRSVVAGYLVTKVTAVDADSGHNAWVSYKLNQATDPSLFAVAPYTGEIRTIRSFGDKDATVQELVIFVKDNGEPSLSTSVTIVLSVEDITSYNLQDLTDLPTPNAMQSNLSLYLIISLAAISAVSFVTFVVLTIKCLKSPNHFVGWPMNTCCCLKVCETGTVSQEKYYASHFSPNSNKSDFMFLKPSSLPRHAEKSDISTNTNPRTSKVSEFYHLLQNETFKLFRFRFLSQGAVQIQTLHKRSGLQHLLIWDFRNLVLGQIWYSVPEEMKPGSFVGDITKDLNLNIADTSTRKLQIVSDADAAVQYLKLNLESGYLEIKESIDREQLCGLNSNCILNLQVVISNPLKSYRVEVEILDINDNAPIFSSDIHLEITELMSSGTRFLLESAKDLDIGTNSIDTYQLSPNEHFVLGTKRRKDGFIYPELVLDKSLDREDQAVHHLLLTAIDGGFPPKSGTTEIIVTVLDVNDNAPVFYQTAYKVNLLENSPHGTLLLKLNATDVDEGINGEIEYSFSSHTPQTFRNLFSVNENSGDIRVLGDIDYEEANVYEIDFIAKDLGSPTMHAHCNVIVEIIDVNDNAPEVILTSFSPTIQEDAPPGTVVGLITVKDKDSGKRLVVKVADVNDNPPHFAQHSYEVFVKENNAPGTLLYSVSAFDPDLGKNSKLTYSISEKLTEGLPVSSYVYINSENGSIYALCSFDYEQTKLIQIQVQVKDAGSPSLHNNATVYVFVLDQNDNTPRIIYPASKAGFPVQQTISSSVPAGYFLTKVTAVDSDSGWNAWLSYKLLQATDLTLFNITLYTGEIRTSRLVREQDASTQSLVILVKDAGEPAQSTSVTLVISVENNVQESLSEFAALTSKQENFSDLTLYLIISLASIAFVSIVTFVLLAVKCLKNSDIGHTNSIFACCVNERHRHEARENNLGSPKIQIFQTSMVPLLLAGNITVSATSLFYFSVNVLKLNFLDLVSGQIRYSVLEELPQGTLVGNVAEDLNLDTAGLFDRKLQIASEESKKYFSLDMRSGALSVKDTIDRERLCGLSTSCVIQLEVVIENPLELYRVEIEILDINDNVPSFSMSDRVLRIIELALPGARYPLESAQDPDVGINGLSSYHLSPSDYFSLSTKNRNNGNIFPELVLEKALDREQQSIHHLILTAMDGGNPPRSGSLQITVTVLDINDNVPMFDQPTYKVTLVENAPLGTLLIKLNATDLDDGPNGEVYYSFGDHTPATTLQLFEVDPKTGEITVKGEIDFEESQFLEVYVKAKDGGLSEMEGHCTVHIEIIDVNDNAPEIKLTSFSNPIPENSVLGTVVALLSIKDRDSGRNGQVRVEIPHNVPFVLKSSFENHYSLITNQELDREEVSQYKVHITASDLGSPPLSSERTLFIKIADVNDNPPCFSKPFVSAYVEENQAAGSFICILSVVDPDEGKNSLLSFSILESQVQGMPLSSYVYIDSTNGSIYSARSFDYEQIKVLQLQVKVKDAGSPSLSSNKTLHIFVLDQNDNVPVIVYPLGSKDTTFRQEIRRPMSAGYLVTKVTGVDADSGHNAWLSYMLKETTDPSLFAVAPYTGHIRTNRDFHDDDAATQRLVILVKDNGDPPLSTTLTIILILEGKSNQESSEFLTLATSPKDTSELTLYLIIALAAASVLSVVTFVVLVVRC</sequence>
<dbReference type="PROSITE" id="PS00232">
    <property type="entry name" value="CADHERIN_1"/>
    <property type="match status" value="9"/>
</dbReference>
<keyword evidence="10 13" id="KW-0472">Membrane</keyword>
<feature type="domain" description="Cadherin" evidence="14">
    <location>
        <begin position="2040"/>
        <end position="2145"/>
    </location>
</feature>
<dbReference type="InterPro" id="IPR015919">
    <property type="entry name" value="Cadherin-like_sf"/>
</dbReference>
<keyword evidence="8" id="KW-0130">Cell adhesion</keyword>
<keyword evidence="6" id="KW-0677">Repeat</keyword>
<dbReference type="GO" id="GO:0005509">
    <property type="term" value="F:calcium ion binding"/>
    <property type="evidence" value="ECO:0007669"/>
    <property type="project" value="UniProtKB-UniRule"/>
</dbReference>
<comment type="subcellular location">
    <subcellularLocation>
        <location evidence="2">Cell membrane</location>
        <topology evidence="2">Single-pass type I membrane protein</topology>
    </subcellularLocation>
</comment>
<evidence type="ECO:0000259" key="14">
    <source>
        <dbReference type="PROSITE" id="PS50268"/>
    </source>
</evidence>
<reference evidence="15" key="3">
    <citation type="submission" date="2025-09" db="UniProtKB">
        <authorList>
            <consortium name="Ensembl"/>
        </authorList>
    </citation>
    <scope>IDENTIFICATION</scope>
</reference>
<dbReference type="GO" id="GO:0005886">
    <property type="term" value="C:plasma membrane"/>
    <property type="evidence" value="ECO:0007669"/>
    <property type="project" value="UniProtKB-SubCell"/>
</dbReference>
<dbReference type="Ensembl" id="ENSLACT00000007987.1">
    <property type="protein sequence ID" value="ENSLACP00000007921.1"/>
    <property type="gene ID" value="ENSLACG00000007011.1"/>
</dbReference>
<dbReference type="FunFam" id="2.60.40.60:FF:000129">
    <property type="entry name" value="protocadherin alpha-C2 isoform X1"/>
    <property type="match status" value="1"/>
</dbReference>
<evidence type="ECO:0000256" key="5">
    <source>
        <dbReference type="ARBA" id="ARBA00022729"/>
    </source>
</evidence>
<keyword evidence="5" id="KW-0732">Signal</keyword>
<feature type="domain" description="Cadherin" evidence="14">
    <location>
        <begin position="796"/>
        <end position="897"/>
    </location>
</feature>
<evidence type="ECO:0000256" key="8">
    <source>
        <dbReference type="ARBA" id="ARBA00022889"/>
    </source>
</evidence>
<feature type="domain" description="Cadherin" evidence="14">
    <location>
        <begin position="1284"/>
        <end position="1382"/>
    </location>
</feature>
<protein>
    <recommendedName>
        <fullName evidence="14">Cadherin domain-containing protein</fullName>
    </recommendedName>
</protein>
<evidence type="ECO:0000256" key="10">
    <source>
        <dbReference type="ARBA" id="ARBA00023136"/>
    </source>
</evidence>
<dbReference type="PANTHER" id="PTHR24028">
    <property type="entry name" value="CADHERIN-87A"/>
    <property type="match status" value="1"/>
</dbReference>
<keyword evidence="11" id="KW-0325">Glycoprotein</keyword>
<keyword evidence="4 13" id="KW-0812">Transmembrane</keyword>
<evidence type="ECO:0000256" key="11">
    <source>
        <dbReference type="ARBA" id="ARBA00023180"/>
    </source>
</evidence>
<feature type="domain" description="Cadherin" evidence="14">
    <location>
        <begin position="243"/>
        <end position="350"/>
    </location>
</feature>
<dbReference type="Gene3D" id="2.60.40.60">
    <property type="entry name" value="Cadherins"/>
    <property type="match status" value="18"/>
</dbReference>
<evidence type="ECO:0000256" key="6">
    <source>
        <dbReference type="ARBA" id="ARBA00022737"/>
    </source>
</evidence>
<dbReference type="PROSITE" id="PS50268">
    <property type="entry name" value="CADHERIN_2"/>
    <property type="match status" value="16"/>
</dbReference>
<feature type="domain" description="Cadherin" evidence="14">
    <location>
        <begin position="1602"/>
        <end position="1710"/>
    </location>
</feature>
<evidence type="ECO:0000256" key="13">
    <source>
        <dbReference type="SAM" id="Phobius"/>
    </source>
</evidence>
<evidence type="ECO:0000256" key="3">
    <source>
        <dbReference type="ARBA" id="ARBA00022475"/>
    </source>
</evidence>
<dbReference type="InterPro" id="IPR032455">
    <property type="entry name" value="Cadherin_C"/>
</dbReference>
<dbReference type="InterPro" id="IPR002126">
    <property type="entry name" value="Cadherin-like_dom"/>
</dbReference>
<comment type="function">
    <text evidence="1">Potential calcium-dependent cell-adhesion protein. May be involved in the establishment and maintenance of specific neuronal connections in the brain.</text>
</comment>
<organism evidence="15 16">
    <name type="scientific">Latimeria chalumnae</name>
    <name type="common">Coelacanth</name>
    <dbReference type="NCBI Taxonomy" id="7897"/>
    <lineage>
        <taxon>Eukaryota</taxon>
        <taxon>Metazoa</taxon>
        <taxon>Chordata</taxon>
        <taxon>Craniata</taxon>
        <taxon>Vertebrata</taxon>
        <taxon>Euteleostomi</taxon>
        <taxon>Coelacanthiformes</taxon>
        <taxon>Coelacanthidae</taxon>
        <taxon>Latimeria</taxon>
    </lineage>
</organism>
<feature type="domain" description="Cadherin" evidence="14">
    <location>
        <begin position="1819"/>
        <end position="1923"/>
    </location>
</feature>
<feature type="transmembrane region" description="Helical" evidence="13">
    <location>
        <begin position="2158"/>
        <end position="2182"/>
    </location>
</feature>
<dbReference type="Pfam" id="PF16492">
    <property type="entry name" value="Cadherin_C_2"/>
    <property type="match status" value="1"/>
</dbReference>
<dbReference type="SUPFAM" id="SSF49313">
    <property type="entry name" value="Cadherin-like"/>
    <property type="match status" value="18"/>
</dbReference>
<dbReference type="Pfam" id="PF08266">
    <property type="entry name" value="Cadherin_2"/>
    <property type="match status" value="3"/>
</dbReference>
<reference evidence="15" key="2">
    <citation type="submission" date="2025-08" db="UniProtKB">
        <authorList>
            <consortium name="Ensembl"/>
        </authorList>
    </citation>
    <scope>IDENTIFICATION</scope>
</reference>
<feature type="domain" description="Cadherin" evidence="14">
    <location>
        <begin position="408"/>
        <end position="517"/>
    </location>
</feature>
<dbReference type="FunFam" id="2.60.40.60:FF:000018">
    <property type="entry name" value="Protocadherin gamma c3"/>
    <property type="match status" value="3"/>
</dbReference>
<dbReference type="FunFam" id="2.60.40.60:FF:000002">
    <property type="entry name" value="Protocadherin alpha 2"/>
    <property type="match status" value="3"/>
</dbReference>
<dbReference type="Pfam" id="PF00028">
    <property type="entry name" value="Cadherin"/>
    <property type="match status" value="13"/>
</dbReference>
<keyword evidence="3" id="KW-1003">Cell membrane</keyword>
<evidence type="ECO:0000313" key="16">
    <source>
        <dbReference type="Proteomes" id="UP000008672"/>
    </source>
</evidence>
<feature type="domain" description="Cadherin" evidence="14">
    <location>
        <begin position="531"/>
        <end position="635"/>
    </location>
</feature>
<dbReference type="CDD" id="cd11304">
    <property type="entry name" value="Cadherin_repeat"/>
    <property type="match status" value="15"/>
</dbReference>
<name>H3AE50_LATCH</name>
<evidence type="ECO:0000313" key="15">
    <source>
        <dbReference type="Ensembl" id="ENSLACP00000007921.1"/>
    </source>
</evidence>
<dbReference type="InParanoid" id="H3AE50"/>
<dbReference type="InterPro" id="IPR020894">
    <property type="entry name" value="Cadherin_CS"/>
</dbReference>
<feature type="domain" description="Cadherin" evidence="14">
    <location>
        <begin position="1161"/>
        <end position="1270"/>
    </location>
</feature>
<evidence type="ECO:0000256" key="1">
    <source>
        <dbReference type="ARBA" id="ARBA00003436"/>
    </source>
</evidence>
<dbReference type="PRINTS" id="PR00205">
    <property type="entry name" value="CADHERIN"/>
</dbReference>
<dbReference type="FunFam" id="2.60.40.60:FF:000001">
    <property type="entry name" value="Protocadherin alpha 2"/>
    <property type="match status" value="3"/>
</dbReference>
<dbReference type="GeneTree" id="ENSGT00940000162232"/>
<keyword evidence="16" id="KW-1185">Reference proteome</keyword>
<dbReference type="InterPro" id="IPR013164">
    <property type="entry name" value="Cadherin_N"/>
</dbReference>
<reference evidence="16" key="1">
    <citation type="submission" date="2011-08" db="EMBL/GenBank/DDBJ databases">
        <title>The draft genome of Latimeria chalumnae.</title>
        <authorList>
            <person name="Di Palma F."/>
            <person name="Alfoldi J."/>
            <person name="Johnson J."/>
            <person name="Berlin A."/>
            <person name="Gnerre S."/>
            <person name="Jaffe D."/>
            <person name="MacCallum I."/>
            <person name="Young S."/>
            <person name="Walker B.J."/>
            <person name="Lander E."/>
            <person name="Lindblad-Toh K."/>
        </authorList>
    </citation>
    <scope>NUCLEOTIDE SEQUENCE [LARGE SCALE GENOMIC DNA]</scope>
    <source>
        <strain evidence="16">Wild caught</strain>
    </source>
</reference>
<evidence type="ECO:0000256" key="2">
    <source>
        <dbReference type="ARBA" id="ARBA00004251"/>
    </source>
</evidence>
<dbReference type="HOGENOM" id="CLU_227333_0_0_1"/>
<dbReference type="EMBL" id="AFYH01064716">
    <property type="status" value="NOT_ANNOTATED_CDS"/>
    <property type="molecule type" value="Genomic_DNA"/>
</dbReference>
<feature type="domain" description="Cadherin" evidence="14">
    <location>
        <begin position="1711"/>
        <end position="1818"/>
    </location>
</feature>
<proteinExistence type="predicted"/>
<dbReference type="InterPro" id="IPR050174">
    <property type="entry name" value="Protocadherin/Cadherin-CA"/>
</dbReference>
<evidence type="ECO:0000256" key="7">
    <source>
        <dbReference type="ARBA" id="ARBA00022837"/>
    </source>
</evidence>
<dbReference type="FunFam" id="2.60.40.60:FF:000006">
    <property type="entry name" value="Protocadherin alpha 2"/>
    <property type="match status" value="3"/>
</dbReference>
<feature type="domain" description="Cadherin" evidence="14">
    <location>
        <begin position="897"/>
        <end position="1005"/>
    </location>
</feature>
<keyword evidence="7 12" id="KW-0106">Calcium</keyword>
<dbReference type="Proteomes" id="UP000008672">
    <property type="component" value="Unassembled WGS sequence"/>
</dbReference>
<feature type="domain" description="Cadherin" evidence="14">
    <location>
        <begin position="1495"/>
        <end position="1601"/>
    </location>
</feature>